<keyword evidence="3 5" id="KW-0067">ATP-binding</keyword>
<evidence type="ECO:0000256" key="4">
    <source>
        <dbReference type="ARBA" id="ARBA00022993"/>
    </source>
</evidence>
<organism evidence="7 8">
    <name type="scientific">Rurimicrobium arvi</name>
    <dbReference type="NCBI Taxonomy" id="2049916"/>
    <lineage>
        <taxon>Bacteria</taxon>
        <taxon>Pseudomonadati</taxon>
        <taxon>Bacteroidota</taxon>
        <taxon>Chitinophagia</taxon>
        <taxon>Chitinophagales</taxon>
        <taxon>Chitinophagaceae</taxon>
        <taxon>Rurimicrobium</taxon>
    </lineage>
</organism>
<comment type="catalytic activity">
    <reaction evidence="5">
        <text>3'-dephospho-CoA + ATP = ADP + CoA + H(+)</text>
        <dbReference type="Rhea" id="RHEA:18245"/>
        <dbReference type="ChEBI" id="CHEBI:15378"/>
        <dbReference type="ChEBI" id="CHEBI:30616"/>
        <dbReference type="ChEBI" id="CHEBI:57287"/>
        <dbReference type="ChEBI" id="CHEBI:57328"/>
        <dbReference type="ChEBI" id="CHEBI:456216"/>
        <dbReference type="EC" id="2.7.1.24"/>
    </reaction>
</comment>
<dbReference type="Pfam" id="PF01121">
    <property type="entry name" value="CoaE"/>
    <property type="match status" value="1"/>
</dbReference>
<dbReference type="Gene3D" id="3.40.50.300">
    <property type="entry name" value="P-loop containing nucleotide triphosphate hydrolases"/>
    <property type="match status" value="1"/>
</dbReference>
<keyword evidence="5 7" id="KW-0418">Kinase</keyword>
<keyword evidence="5" id="KW-0808">Transferase</keyword>
<evidence type="ECO:0000313" key="8">
    <source>
        <dbReference type="Proteomes" id="UP001501410"/>
    </source>
</evidence>
<gene>
    <name evidence="5 7" type="primary">coaE</name>
    <name evidence="7" type="ORF">GCM10023092_26580</name>
</gene>
<dbReference type="HAMAP" id="MF_00376">
    <property type="entry name" value="Dephospho_CoA_kinase"/>
    <property type="match status" value="1"/>
</dbReference>
<comment type="function">
    <text evidence="5">Catalyzes the phosphorylation of the 3'-hydroxyl group of dephosphocoenzyme A to form coenzyme A.</text>
</comment>
<dbReference type="CDD" id="cd02022">
    <property type="entry name" value="DPCK"/>
    <property type="match status" value="1"/>
</dbReference>
<dbReference type="EMBL" id="BAABEZ010000024">
    <property type="protein sequence ID" value="GAA4458364.1"/>
    <property type="molecule type" value="Genomic_DNA"/>
</dbReference>
<dbReference type="PANTHER" id="PTHR10695">
    <property type="entry name" value="DEPHOSPHO-COA KINASE-RELATED"/>
    <property type="match status" value="1"/>
</dbReference>
<comment type="subcellular location">
    <subcellularLocation>
        <location evidence="5">Cytoplasm</location>
    </subcellularLocation>
</comment>
<dbReference type="SUPFAM" id="SSF52540">
    <property type="entry name" value="P-loop containing nucleoside triphosphate hydrolases"/>
    <property type="match status" value="1"/>
</dbReference>
<evidence type="ECO:0000313" key="7">
    <source>
        <dbReference type="EMBL" id="GAA4458364.1"/>
    </source>
</evidence>
<proteinExistence type="inferred from homology"/>
<comment type="pathway">
    <text evidence="5">Cofactor biosynthesis; coenzyme A biosynthesis; CoA from (R)-pantothenate: step 5/5.</text>
</comment>
<dbReference type="PROSITE" id="PS51219">
    <property type="entry name" value="DPCK"/>
    <property type="match status" value="1"/>
</dbReference>
<evidence type="ECO:0000256" key="3">
    <source>
        <dbReference type="ARBA" id="ARBA00022840"/>
    </source>
</evidence>
<reference evidence="8" key="1">
    <citation type="journal article" date="2019" name="Int. J. Syst. Evol. Microbiol.">
        <title>The Global Catalogue of Microorganisms (GCM) 10K type strain sequencing project: providing services to taxonomists for standard genome sequencing and annotation.</title>
        <authorList>
            <consortium name="The Broad Institute Genomics Platform"/>
            <consortium name="The Broad Institute Genome Sequencing Center for Infectious Disease"/>
            <person name="Wu L."/>
            <person name="Ma J."/>
        </authorList>
    </citation>
    <scope>NUCLEOTIDE SEQUENCE [LARGE SCALE GENOMIC DNA]</scope>
    <source>
        <strain evidence="8">JCM 31921</strain>
    </source>
</reference>
<comment type="caution">
    <text evidence="7">The sequence shown here is derived from an EMBL/GenBank/DDBJ whole genome shotgun (WGS) entry which is preliminary data.</text>
</comment>
<evidence type="ECO:0000256" key="2">
    <source>
        <dbReference type="ARBA" id="ARBA00022741"/>
    </source>
</evidence>
<comment type="similarity">
    <text evidence="1 5">Belongs to the CoaE family.</text>
</comment>
<dbReference type="PANTHER" id="PTHR10695:SF46">
    <property type="entry name" value="BIFUNCTIONAL COENZYME A SYNTHASE-RELATED"/>
    <property type="match status" value="1"/>
</dbReference>
<dbReference type="EC" id="2.7.1.24" evidence="5 6"/>
<keyword evidence="4 5" id="KW-0173">Coenzyme A biosynthesis</keyword>
<dbReference type="RefSeq" id="WP_344828142.1">
    <property type="nucleotide sequence ID" value="NZ_BAABEZ010000024.1"/>
</dbReference>
<sequence length="200" mass="22311">MLKAGITGGIGSGKTIVCQVFETLGIPVLYADTVARQLMESDARIIAGVRNLFGEQAYTGGRLNNKYIGSVVFADKEKLQQLNALTHPIVIQYGADWMARQQGDYALKEAALFFESGSHLSMDVMIGVAAPLELRISRTIQRDGLSRQTVLDRIAKQMDQEEKMKRCDFVILNDEKHSIIDQVYTIHKALLQRLQQTVVL</sequence>
<accession>A0ABP8MYQ9</accession>
<protein>
    <recommendedName>
        <fullName evidence="5 6">Dephospho-CoA kinase</fullName>
        <ecNumber evidence="5 6">2.7.1.24</ecNumber>
    </recommendedName>
    <alternativeName>
        <fullName evidence="5">Dephosphocoenzyme A kinase</fullName>
    </alternativeName>
</protein>
<evidence type="ECO:0000256" key="1">
    <source>
        <dbReference type="ARBA" id="ARBA00009018"/>
    </source>
</evidence>
<dbReference type="GO" id="GO:0016301">
    <property type="term" value="F:kinase activity"/>
    <property type="evidence" value="ECO:0007669"/>
    <property type="project" value="UniProtKB-KW"/>
</dbReference>
<dbReference type="NCBIfam" id="TIGR00152">
    <property type="entry name" value="dephospho-CoA kinase"/>
    <property type="match status" value="1"/>
</dbReference>
<feature type="binding site" evidence="5">
    <location>
        <begin position="11"/>
        <end position="16"/>
    </location>
    <ligand>
        <name>ATP</name>
        <dbReference type="ChEBI" id="CHEBI:30616"/>
    </ligand>
</feature>
<dbReference type="Proteomes" id="UP001501410">
    <property type="component" value="Unassembled WGS sequence"/>
</dbReference>
<name>A0ABP8MYQ9_9BACT</name>
<dbReference type="InterPro" id="IPR001977">
    <property type="entry name" value="Depp_CoAkinase"/>
</dbReference>
<evidence type="ECO:0000256" key="5">
    <source>
        <dbReference type="HAMAP-Rule" id="MF_00376"/>
    </source>
</evidence>
<keyword evidence="5" id="KW-0963">Cytoplasm</keyword>
<evidence type="ECO:0000256" key="6">
    <source>
        <dbReference type="NCBIfam" id="TIGR00152"/>
    </source>
</evidence>
<keyword evidence="2 5" id="KW-0547">Nucleotide-binding</keyword>
<dbReference type="InterPro" id="IPR027417">
    <property type="entry name" value="P-loop_NTPase"/>
</dbReference>
<keyword evidence="8" id="KW-1185">Reference proteome</keyword>